<name>A0ABP8BC58_9SPHI</name>
<dbReference type="RefSeq" id="WP_344851250.1">
    <property type="nucleotide sequence ID" value="NZ_BAABBY010000004.1"/>
</dbReference>
<reference evidence="2" key="1">
    <citation type="journal article" date="2019" name="Int. J. Syst. Evol. Microbiol.">
        <title>The Global Catalogue of Microorganisms (GCM) 10K type strain sequencing project: providing services to taxonomists for standard genome sequencing and annotation.</title>
        <authorList>
            <consortium name="The Broad Institute Genomics Platform"/>
            <consortium name="The Broad Institute Genome Sequencing Center for Infectious Disease"/>
            <person name="Wu L."/>
            <person name="Ma J."/>
        </authorList>
    </citation>
    <scope>NUCLEOTIDE SEQUENCE [LARGE SCALE GENOMIC DNA]</scope>
    <source>
        <strain evidence="2">JCM 17626</strain>
    </source>
</reference>
<evidence type="ECO:0000313" key="2">
    <source>
        <dbReference type="Proteomes" id="UP001501772"/>
    </source>
</evidence>
<gene>
    <name evidence="1" type="ORF">GCM10022289_19140</name>
</gene>
<organism evidence="1 2">
    <name type="scientific">Pedobacter jeongneungensis</name>
    <dbReference type="NCBI Taxonomy" id="947309"/>
    <lineage>
        <taxon>Bacteria</taxon>
        <taxon>Pseudomonadati</taxon>
        <taxon>Bacteroidota</taxon>
        <taxon>Sphingobacteriia</taxon>
        <taxon>Sphingobacteriales</taxon>
        <taxon>Sphingobacteriaceae</taxon>
        <taxon>Pedobacter</taxon>
    </lineage>
</organism>
<dbReference type="EMBL" id="BAABBY010000004">
    <property type="protein sequence ID" value="GAA4203220.1"/>
    <property type="molecule type" value="Genomic_DNA"/>
</dbReference>
<proteinExistence type="predicted"/>
<accession>A0ABP8BC58</accession>
<protein>
    <submittedName>
        <fullName evidence="1">Uncharacterized protein</fullName>
    </submittedName>
</protein>
<sequence length="154" mass="18430">MDTTDKILKEISTIKDILARISGSENLPKKERFTKLALEKTAKEFSKLLSEREEWLSDHDLRRYFKEVYFGAGEFIREEFAFSSYFKQGRSYYYNRTDIKALADELKKRKVDLKRLIQCRKWCEAFNYAQRAIELLGMRPKKFITVPEDEQIHL</sequence>
<comment type="caution">
    <text evidence="1">The sequence shown here is derived from an EMBL/GenBank/DDBJ whole genome shotgun (WGS) entry which is preliminary data.</text>
</comment>
<evidence type="ECO:0000313" key="1">
    <source>
        <dbReference type="EMBL" id="GAA4203220.1"/>
    </source>
</evidence>
<keyword evidence="2" id="KW-1185">Reference proteome</keyword>
<dbReference type="Proteomes" id="UP001501772">
    <property type="component" value="Unassembled WGS sequence"/>
</dbReference>